<feature type="compositionally biased region" description="Basic and acidic residues" evidence="1">
    <location>
        <begin position="359"/>
        <end position="373"/>
    </location>
</feature>
<dbReference type="RefSeq" id="XP_034243611.1">
    <property type="nucleotide sequence ID" value="XM_034387720.1"/>
</dbReference>
<dbReference type="Proteomes" id="UP000515158">
    <property type="component" value="Unplaced"/>
</dbReference>
<dbReference type="RefSeq" id="XP_034243610.1">
    <property type="nucleotide sequence ID" value="XM_034387719.1"/>
</dbReference>
<organism evidence="5">
    <name type="scientific">Thrips palmi</name>
    <name type="common">Melon thrips</name>
    <dbReference type="NCBI Taxonomy" id="161013"/>
    <lineage>
        <taxon>Eukaryota</taxon>
        <taxon>Metazoa</taxon>
        <taxon>Ecdysozoa</taxon>
        <taxon>Arthropoda</taxon>
        <taxon>Hexapoda</taxon>
        <taxon>Insecta</taxon>
        <taxon>Pterygota</taxon>
        <taxon>Neoptera</taxon>
        <taxon>Paraneoptera</taxon>
        <taxon>Thysanoptera</taxon>
        <taxon>Terebrantia</taxon>
        <taxon>Thripoidea</taxon>
        <taxon>Thripidae</taxon>
        <taxon>Thrips</taxon>
    </lineage>
</organism>
<evidence type="ECO:0000313" key="5">
    <source>
        <dbReference type="RefSeq" id="XP_034243612.1"/>
    </source>
</evidence>
<evidence type="ECO:0000313" key="2">
    <source>
        <dbReference type="Proteomes" id="UP000515158"/>
    </source>
</evidence>
<feature type="compositionally biased region" description="Acidic residues" evidence="1">
    <location>
        <begin position="323"/>
        <end position="335"/>
    </location>
</feature>
<reference evidence="3 4" key="1">
    <citation type="submission" date="2025-04" db="UniProtKB">
        <authorList>
            <consortium name="RefSeq"/>
        </authorList>
    </citation>
    <scope>IDENTIFICATION</scope>
    <source>
        <tissue evidence="3 4">Total insect</tissue>
    </source>
</reference>
<name>A0A6P8Z9D3_THRPL</name>
<evidence type="ECO:0000313" key="3">
    <source>
        <dbReference type="RefSeq" id="XP_034243610.1"/>
    </source>
</evidence>
<dbReference type="OrthoDB" id="6077994at2759"/>
<feature type="region of interest" description="Disordered" evidence="1">
    <location>
        <begin position="319"/>
        <end position="338"/>
    </location>
</feature>
<feature type="compositionally biased region" description="Acidic residues" evidence="1">
    <location>
        <begin position="440"/>
        <end position="450"/>
    </location>
</feature>
<proteinExistence type="predicted"/>
<dbReference type="GeneID" id="117646637"/>
<feature type="region of interest" description="Disordered" evidence="1">
    <location>
        <begin position="354"/>
        <end position="373"/>
    </location>
</feature>
<feature type="region of interest" description="Disordered" evidence="1">
    <location>
        <begin position="422"/>
        <end position="464"/>
    </location>
</feature>
<evidence type="ECO:0000313" key="4">
    <source>
        <dbReference type="RefSeq" id="XP_034243611.1"/>
    </source>
</evidence>
<protein>
    <submittedName>
        <fullName evidence="3 4">Uncharacterized protein LOC117646637</fullName>
    </submittedName>
</protein>
<dbReference type="KEGG" id="tpal:117646637"/>
<gene>
    <name evidence="3 4 5" type="primary">LOC117646637</name>
</gene>
<keyword evidence="2" id="KW-1185">Reference proteome</keyword>
<feature type="region of interest" description="Disordered" evidence="1">
    <location>
        <begin position="220"/>
        <end position="257"/>
    </location>
</feature>
<feature type="region of interest" description="Disordered" evidence="1">
    <location>
        <begin position="272"/>
        <end position="294"/>
    </location>
</feature>
<sequence length="550" mass="57330">MTKEKDALEEGLDHALIAGYLDVKLPGRSRRRRFGPWKSWRRHWVQARLMPDALQDVPAEAVELVLSPARLGLETAVIRVPAGPGSRASVCRTASRSRCHAFVIAAPAEQAEQAEVFLATRSDADTERWMAVLRVAIAGRQPMPTMPTSPRGLSAASAALLRGRRLSRSEGDLLAAPLGALALGLGLQGHPGLPGLPPSSEDLDSPSLCTGLRVPSPAELRARGASAAPAPAKTSTLPRPRPSTSQAGSAASGMQGRQPFRLLYGRRRAETLNAQTCPDKDRLSTSPSQSHSGSALSLLGGKIASGLISAGLGLILSTPGGSEAEDNDVDDDADDGAGVLPAADLPSVAGMAGIAGAESSRESSRAALDRRRESAVSVASVASGIYEEISECGTALAAEAVYENAAATALFRRASNGLENHYEDPTLLRTPRPERGAADAEGEGLPDDGGLDGHAAPPPLPPRQNLTPISELLTRARAPDGGVDADGYVQMGLVRSMVKNAAAKANPPFEFLCAAKCAPGPTLAMASDTEPIYLPMSPIRPPGFEKNRSD</sequence>
<evidence type="ECO:0000256" key="1">
    <source>
        <dbReference type="SAM" id="MobiDB-lite"/>
    </source>
</evidence>
<dbReference type="RefSeq" id="XP_034243612.1">
    <property type="nucleotide sequence ID" value="XM_034387721.1"/>
</dbReference>
<feature type="compositionally biased region" description="Basic and acidic residues" evidence="1">
    <location>
        <begin position="422"/>
        <end position="438"/>
    </location>
</feature>
<accession>A0A6P8Z9D3</accession>
<feature type="compositionally biased region" description="Low complexity" evidence="1">
    <location>
        <begin position="220"/>
        <end position="238"/>
    </location>
</feature>
<dbReference type="AlphaFoldDB" id="A0A6P8Z9D3"/>